<evidence type="ECO:0000256" key="3">
    <source>
        <dbReference type="ARBA" id="ARBA00034003"/>
    </source>
</evidence>
<dbReference type="RefSeq" id="WP_345426474.1">
    <property type="nucleotide sequence ID" value="NZ_BAABGT010000102.1"/>
</dbReference>
<dbReference type="GO" id="GO:0016874">
    <property type="term" value="F:ligase activity"/>
    <property type="evidence" value="ECO:0007669"/>
    <property type="project" value="UniProtKB-KW"/>
</dbReference>
<evidence type="ECO:0000256" key="1">
    <source>
        <dbReference type="ARBA" id="ARBA00007572"/>
    </source>
</evidence>
<name>A0ABP8S2U8_9PSEU</name>
<protein>
    <submittedName>
        <fullName evidence="5">ATP-dependent DNA ligase</fullName>
    </submittedName>
</protein>
<dbReference type="EMBL" id="BAABGT010000102">
    <property type="protein sequence ID" value="GAA4557704.1"/>
    <property type="molecule type" value="Genomic_DNA"/>
</dbReference>
<dbReference type="PANTHER" id="PTHR45674:SF4">
    <property type="entry name" value="DNA LIGASE 1"/>
    <property type="match status" value="1"/>
</dbReference>
<keyword evidence="2 5" id="KW-0436">Ligase</keyword>
<dbReference type="InterPro" id="IPR050191">
    <property type="entry name" value="ATP-dep_DNA_ligase"/>
</dbReference>
<dbReference type="InterPro" id="IPR012310">
    <property type="entry name" value="DNA_ligase_ATP-dep_cent"/>
</dbReference>
<dbReference type="Proteomes" id="UP001501598">
    <property type="component" value="Unassembled WGS sequence"/>
</dbReference>
<dbReference type="Gene3D" id="3.30.470.30">
    <property type="entry name" value="DNA ligase/mRNA capping enzyme"/>
    <property type="match status" value="1"/>
</dbReference>
<reference evidence="6" key="1">
    <citation type="journal article" date="2019" name="Int. J. Syst. Evol. Microbiol.">
        <title>The Global Catalogue of Microorganisms (GCM) 10K type strain sequencing project: providing services to taxonomists for standard genome sequencing and annotation.</title>
        <authorList>
            <consortium name="The Broad Institute Genomics Platform"/>
            <consortium name="The Broad Institute Genome Sequencing Center for Infectious Disease"/>
            <person name="Wu L."/>
            <person name="Ma J."/>
        </authorList>
    </citation>
    <scope>NUCLEOTIDE SEQUENCE [LARGE SCALE GENOMIC DNA]</scope>
    <source>
        <strain evidence="6">JCM 17906</strain>
    </source>
</reference>
<proteinExistence type="inferred from homology"/>
<keyword evidence="6" id="KW-1185">Reference proteome</keyword>
<dbReference type="Gene3D" id="2.40.50.140">
    <property type="entry name" value="Nucleic acid-binding proteins"/>
    <property type="match status" value="1"/>
</dbReference>
<evidence type="ECO:0000313" key="6">
    <source>
        <dbReference type="Proteomes" id="UP001501598"/>
    </source>
</evidence>
<comment type="similarity">
    <text evidence="1">Belongs to the ATP-dependent DNA ligase family.</text>
</comment>
<dbReference type="SUPFAM" id="SSF56091">
    <property type="entry name" value="DNA ligase/mRNA capping enzyme, catalytic domain"/>
    <property type="match status" value="1"/>
</dbReference>
<gene>
    <name evidence="5" type="ORF">GCM10023175_62650</name>
</gene>
<dbReference type="Pfam" id="PF01068">
    <property type="entry name" value="DNA_ligase_A_M"/>
    <property type="match status" value="1"/>
</dbReference>
<evidence type="ECO:0000313" key="5">
    <source>
        <dbReference type="EMBL" id="GAA4557704.1"/>
    </source>
</evidence>
<dbReference type="Gene3D" id="3.30.1490.70">
    <property type="match status" value="1"/>
</dbReference>
<dbReference type="PANTHER" id="PTHR45674">
    <property type="entry name" value="DNA LIGASE 1/3 FAMILY MEMBER"/>
    <property type="match status" value="1"/>
</dbReference>
<dbReference type="InterPro" id="IPR012340">
    <property type="entry name" value="NA-bd_OB-fold"/>
</dbReference>
<comment type="catalytic activity">
    <reaction evidence="3">
        <text>ATP + (deoxyribonucleotide)n-3'-hydroxyl + 5'-phospho-(deoxyribonucleotide)m = (deoxyribonucleotide)n+m + AMP + diphosphate.</text>
        <dbReference type="EC" id="6.5.1.1"/>
    </reaction>
</comment>
<accession>A0ABP8S2U8</accession>
<evidence type="ECO:0000256" key="2">
    <source>
        <dbReference type="ARBA" id="ARBA00022598"/>
    </source>
</evidence>
<feature type="domain" description="ATP-dependent DNA ligase family profile" evidence="4">
    <location>
        <begin position="24"/>
        <end position="181"/>
    </location>
</feature>
<comment type="caution">
    <text evidence="5">The sequence shown here is derived from an EMBL/GenBank/DDBJ whole genome shotgun (WGS) entry which is preliminary data.</text>
</comment>
<organism evidence="5 6">
    <name type="scientific">Pseudonocardia xishanensis</name>
    <dbReference type="NCBI Taxonomy" id="630995"/>
    <lineage>
        <taxon>Bacteria</taxon>
        <taxon>Bacillati</taxon>
        <taxon>Actinomycetota</taxon>
        <taxon>Actinomycetes</taxon>
        <taxon>Pseudonocardiales</taxon>
        <taxon>Pseudonocardiaceae</taxon>
        <taxon>Pseudonocardia</taxon>
    </lineage>
</organism>
<sequence>MGVEFPVATMVARTGNDLPDDGRHAYEAKLDGWRCVAHVGRRVRLHSRQQRSLTGLFPDVAAGLAELVPEGTVLDGELVAMCDDRADFAALHSGRGQRHLVAFDVLADRGRDIRGEPYRDRRRRLEDLLASARGALRLMPASTDVAVARAWMVDHGGRGVEGVVAKRLDHGYRPRSRFWSKHRTRLSADAIIGGVIGPVEAPTALVLGRHDDRGRLRVVGRTVALQRHASMEVGGLLTRARGPHPWPTVLAGGRLGLPGLDDVEHTPVDPAVVVELDVDTAFEAGRWRHGARLVRVRHDLEAGDLT</sequence>
<evidence type="ECO:0000259" key="4">
    <source>
        <dbReference type="Pfam" id="PF01068"/>
    </source>
</evidence>